<dbReference type="Proteomes" id="UP000035337">
    <property type="component" value="Chromosome"/>
</dbReference>
<dbReference type="STRING" id="1408281.Epro_1096"/>
<keyword evidence="1" id="KW-0808">Transferase</keyword>
<dbReference type="GO" id="GO:0016740">
    <property type="term" value="F:transferase activity"/>
    <property type="evidence" value="ECO:0007669"/>
    <property type="project" value="UniProtKB-KW"/>
</dbReference>
<reference evidence="1 2" key="1">
    <citation type="submission" date="2014-09" db="EMBL/GenBank/DDBJ databases">
        <title>Complete genome sequence of Endomicrobium proavitum.</title>
        <authorList>
            <person name="Zheng H."/>
        </authorList>
    </citation>
    <scope>NUCLEOTIDE SEQUENCE [LARGE SCALE GENOMIC DNA]</scope>
    <source>
        <strain evidence="1 2">Rsa215</strain>
    </source>
</reference>
<dbReference type="InterPro" id="IPR016181">
    <property type="entry name" value="Acyl_CoA_acyltransferase"/>
</dbReference>
<accession>A0A0G3WKT2</accession>
<evidence type="ECO:0000313" key="2">
    <source>
        <dbReference type="Proteomes" id="UP000035337"/>
    </source>
</evidence>
<dbReference type="KEGG" id="epo:Epro_1096"/>
<evidence type="ECO:0000313" key="1">
    <source>
        <dbReference type="EMBL" id="AKL98475.1"/>
    </source>
</evidence>
<proteinExistence type="predicted"/>
<dbReference type="AlphaFoldDB" id="A0A0G3WKT2"/>
<dbReference type="Gene3D" id="3.40.630.30">
    <property type="match status" value="1"/>
</dbReference>
<name>A0A0G3WKT2_9BACT</name>
<keyword evidence="2" id="KW-1185">Reference proteome</keyword>
<organism evidence="1 2">
    <name type="scientific">Endomicrobium proavitum</name>
    <dbReference type="NCBI Taxonomy" id="1408281"/>
    <lineage>
        <taxon>Bacteria</taxon>
        <taxon>Pseudomonadati</taxon>
        <taxon>Elusimicrobiota</taxon>
        <taxon>Endomicrobiia</taxon>
        <taxon>Endomicrobiales</taxon>
        <taxon>Endomicrobiaceae</taxon>
        <taxon>Endomicrobium</taxon>
    </lineage>
</organism>
<sequence>MRILIDTNILINLEDDKIIGHSFSNFYKLAQENKCDVIYNQAAVSRDIENDKDEIRKEKILSKIKKYPTQQNPAIPPETFITVIGQNNPHDEIDNIQIYQVYCKYVDIFVTEDRGIHKKAKKLNISAKVLNIEEATAYIKQLFIQIVPAHPVINSGSVRELTSYLQFDFFNKLREDYNNFNQWFNKCCEEDRHCYYYVSGQRLGALLIYNIENTDQHQIPNIYSNVLKICTLKVGDNVLGFKFGELFLNKIFEYCIYNKIKYVYVTVYKKHTKLIELLEAFGFNKNKFINNQNVEELRMIKIMDKLKITERCNLATAHPFYLDKKEIPKYVIPIQKNFYNRLFKDGKLRQNELFDRDVKNIINEVSGNGIKKVYVSNQKRTNIEKGALLLFYVSQYDMLIEPLGILDNYFISNDIKEIKQVVRKKSVYSDYEIEKWLSEREKVSIIEFRLVYYLERGIPYRELFKLESFKNKIQTITKIQEDDYNKLKQKGYFNGNYIID</sequence>
<dbReference type="OrthoDB" id="9773249at2"/>
<gene>
    <name evidence="1" type="ORF">Epro_1096</name>
</gene>
<dbReference type="RefSeq" id="WP_052571051.1">
    <property type="nucleotide sequence ID" value="NZ_CP009498.1"/>
</dbReference>
<protein>
    <submittedName>
        <fullName evidence="1">Acetyltransferase</fullName>
    </submittedName>
</protein>
<dbReference type="EMBL" id="CP009498">
    <property type="protein sequence ID" value="AKL98475.1"/>
    <property type="molecule type" value="Genomic_DNA"/>
</dbReference>
<dbReference type="SUPFAM" id="SSF55729">
    <property type="entry name" value="Acyl-CoA N-acyltransferases (Nat)"/>
    <property type="match status" value="1"/>
</dbReference>